<feature type="region of interest" description="Disordered" evidence="1">
    <location>
        <begin position="899"/>
        <end position="947"/>
    </location>
</feature>
<dbReference type="AlphaFoldDB" id="A0A1Q9BY79"/>
<feature type="compositionally biased region" description="Low complexity" evidence="1">
    <location>
        <begin position="1042"/>
        <end position="1058"/>
    </location>
</feature>
<dbReference type="Gene3D" id="3.40.50.150">
    <property type="entry name" value="Vaccinia Virus protein VP39"/>
    <property type="match status" value="1"/>
</dbReference>
<comment type="caution">
    <text evidence="2">The sequence shown here is derived from an EMBL/GenBank/DDBJ whole genome shotgun (WGS) entry which is preliminary data.</text>
</comment>
<feature type="region of interest" description="Disordered" evidence="1">
    <location>
        <begin position="796"/>
        <end position="844"/>
    </location>
</feature>
<proteinExistence type="predicted"/>
<feature type="compositionally biased region" description="Pro residues" evidence="1">
    <location>
        <begin position="832"/>
        <end position="844"/>
    </location>
</feature>
<evidence type="ECO:0000256" key="1">
    <source>
        <dbReference type="SAM" id="MobiDB-lite"/>
    </source>
</evidence>
<protein>
    <submittedName>
        <fullName evidence="2">Uncharacterized protein</fullName>
    </submittedName>
</protein>
<accession>A0A1Q9BY79</accession>
<dbReference type="InterPro" id="IPR029063">
    <property type="entry name" value="SAM-dependent_MTases_sf"/>
</dbReference>
<name>A0A1Q9BY79_SYMMI</name>
<organism evidence="2 3">
    <name type="scientific">Symbiodinium microadriaticum</name>
    <name type="common">Dinoflagellate</name>
    <name type="synonym">Zooxanthella microadriatica</name>
    <dbReference type="NCBI Taxonomy" id="2951"/>
    <lineage>
        <taxon>Eukaryota</taxon>
        <taxon>Sar</taxon>
        <taxon>Alveolata</taxon>
        <taxon>Dinophyceae</taxon>
        <taxon>Suessiales</taxon>
        <taxon>Symbiodiniaceae</taxon>
        <taxon>Symbiodinium</taxon>
    </lineage>
</organism>
<feature type="compositionally biased region" description="Pro residues" evidence="1">
    <location>
        <begin position="995"/>
        <end position="1008"/>
    </location>
</feature>
<feature type="region of interest" description="Disordered" evidence="1">
    <location>
        <begin position="977"/>
        <end position="1058"/>
    </location>
</feature>
<evidence type="ECO:0000313" key="3">
    <source>
        <dbReference type="Proteomes" id="UP000186817"/>
    </source>
</evidence>
<dbReference type="Proteomes" id="UP000186817">
    <property type="component" value="Unassembled WGS sequence"/>
</dbReference>
<gene>
    <name evidence="2" type="ORF">AK812_SmicGene44535</name>
</gene>
<dbReference type="EMBL" id="LSRX01002357">
    <property type="protein sequence ID" value="OLP75637.1"/>
    <property type="molecule type" value="Genomic_DNA"/>
</dbReference>
<evidence type="ECO:0000313" key="2">
    <source>
        <dbReference type="EMBL" id="OLP75637.1"/>
    </source>
</evidence>
<dbReference type="SUPFAM" id="SSF53335">
    <property type="entry name" value="S-adenosyl-L-methionine-dependent methyltransferases"/>
    <property type="match status" value="1"/>
</dbReference>
<reference evidence="2 3" key="1">
    <citation type="submission" date="2016-02" db="EMBL/GenBank/DDBJ databases">
        <title>Genome analysis of coral dinoflagellate symbionts highlights evolutionary adaptations to a symbiotic lifestyle.</title>
        <authorList>
            <person name="Aranda M."/>
            <person name="Li Y."/>
            <person name="Liew Y.J."/>
            <person name="Baumgarten S."/>
            <person name="Simakov O."/>
            <person name="Wilson M."/>
            <person name="Piel J."/>
            <person name="Ashoor H."/>
            <person name="Bougouffa S."/>
            <person name="Bajic V.B."/>
            <person name="Ryu T."/>
            <person name="Ravasi T."/>
            <person name="Bayer T."/>
            <person name="Micklem G."/>
            <person name="Kim H."/>
            <person name="Bhak J."/>
            <person name="Lajeunesse T.C."/>
            <person name="Voolstra C.R."/>
        </authorList>
    </citation>
    <scope>NUCLEOTIDE SEQUENCE [LARGE SCALE GENOMIC DNA]</scope>
    <source>
        <strain evidence="2 3">CCMP2467</strain>
    </source>
</reference>
<sequence length="1086" mass="117332">MGDATVEILEDTQKQWAIPYLLSYIYQDSTPTDSEVAASDKRKGLKKKYFSPKNEGEELVRMLASGGDWQLTLMDLQFFRFSECSVTTVAYAMRMRAEFADQCIVHACVAELLQTVQQSSRPWRKILQSRQRLRWNGPNKDKLTLSYINVLAAASESLKDAWSSIAQLMGKDKLSVSWWTRATTSSSMCSGAFTAEMALAVASAVVNDMADLCPPGTIKSGRSFEENRRAIFQAPQAERQWCVSHGHLCPVPRVDIDISGLPCTDNSQSNTRRMFQEGPTGPLFAIWARRLLTSQIPLAVLENTPDLRVEVLEGMLKEHYMIFPVHVDMADVGHSGVSRKRVYVIFASKASCRMLVHPVRLYDFVSAQLRATYRTKPSDYLTADSMEVQWEASEVARKRCLPFRSNIPNLDYLLSSREKDAVHKLGLEYHRRFNRDPCKDVDLVYFLGDDPAHTLNWSAVSRKIPTFRKNAGTGKFWFPAFGRWLTSTEKLAVLSFPVRSPMASTLDIPCLEAKDPKRAAQLVGNSMSLLSAALIEMVALSCATRCDSSRGDGANGVRGTVPWGDACARELGASSVSGWEYDAINAARITFCGCCLLLPEFPGSIVQNGDFANLSYLDGLDAAKLKSMAFWYWGKTGATRLSPEEKEDAVKLAPVLAQEYQRRGRPGDHLSGELIHSITQCVFQGQDSYRLTYVADNQRWILDNSMIEHDITAHLDAPYRKSYVLRVCKGSGRTYVVASDSVNRVSPNVLFCDTVLAPSPNLLQTPTEIMAKEQIRAMLSPAALSFHLLGGKAAPSDIDPSAAHPQTAHPNTQPVAAGPRGLVANPAATTAAPPPAAPATEAPIPPPLLATCSAGTALLPGMKGSPEGAHVPLIGQKAGVPVPKTAGPGELAVLPAPEHPAAAPEQTQNAGLPTPNIPDAASPSAPKAAMADAGKGSTRPVAAPVCDAPSSSEEEQQELVLPPYRIHCSADGVSSIEDTVTHEEPPAAPVQPAAAPMPNPDPAPPAVPPTLTEQPVNPKEPPAVPPTLTTDPETPKATGLKPSADASQPPAAAPASDPAQVLVHGVDFTEWDVRPSATLLTATSLD</sequence>
<dbReference type="OrthoDB" id="423355at2759"/>
<feature type="compositionally biased region" description="Low complexity" evidence="1">
    <location>
        <begin position="919"/>
        <end position="936"/>
    </location>
</feature>
<keyword evidence="3" id="KW-1185">Reference proteome</keyword>